<dbReference type="EMBL" id="RJVU01028973">
    <property type="protein sequence ID" value="ROL48683.1"/>
    <property type="molecule type" value="Genomic_DNA"/>
</dbReference>
<evidence type="ECO:0000256" key="3">
    <source>
        <dbReference type="SAM" id="MobiDB-lite"/>
    </source>
</evidence>
<dbReference type="CDD" id="cd22249">
    <property type="entry name" value="UDM1_RNF168_RNF169-like"/>
    <property type="match status" value="1"/>
</dbReference>
<keyword evidence="7" id="KW-1185">Reference proteome</keyword>
<comment type="caution">
    <text evidence="6">The sequence shown here is derived from an EMBL/GenBank/DDBJ whole genome shotgun (WGS) entry which is preliminary data.</text>
</comment>
<dbReference type="PANTHER" id="PTHR47060">
    <property type="entry name" value="HOMEOBOX PROTEIN NOBOX"/>
    <property type="match status" value="1"/>
</dbReference>
<proteinExistence type="predicted"/>
<dbReference type="GO" id="GO:0016020">
    <property type="term" value="C:membrane"/>
    <property type="evidence" value="ECO:0007669"/>
    <property type="project" value="InterPro"/>
</dbReference>
<feature type="transmembrane region" description="Helical" evidence="4">
    <location>
        <begin position="743"/>
        <end position="762"/>
    </location>
</feature>
<keyword evidence="1 2" id="KW-0371">Homeobox</keyword>
<comment type="subcellular location">
    <subcellularLocation>
        <location evidence="1 2">Nucleus</location>
    </subcellularLocation>
</comment>
<feature type="compositionally biased region" description="Basic and acidic residues" evidence="3">
    <location>
        <begin position="67"/>
        <end position="90"/>
    </location>
</feature>
<evidence type="ECO:0000256" key="4">
    <source>
        <dbReference type="SAM" id="Phobius"/>
    </source>
</evidence>
<dbReference type="InterPro" id="IPR009057">
    <property type="entry name" value="Homeodomain-like_sf"/>
</dbReference>
<keyword evidence="1 2" id="KW-0539">Nucleus</keyword>
<evidence type="ECO:0000313" key="6">
    <source>
        <dbReference type="EMBL" id="ROL48683.1"/>
    </source>
</evidence>
<dbReference type="Pfam" id="PF03821">
    <property type="entry name" value="Mtp"/>
    <property type="match status" value="1"/>
</dbReference>
<dbReference type="AlphaFoldDB" id="A0A3N0YR58"/>
<feature type="DNA-binding region" description="Homeobox" evidence="1">
    <location>
        <begin position="302"/>
        <end position="361"/>
    </location>
</feature>
<dbReference type="PROSITE" id="PS50071">
    <property type="entry name" value="HOMEOBOX_2"/>
    <property type="match status" value="1"/>
</dbReference>
<dbReference type="OrthoDB" id="1867783at2759"/>
<evidence type="ECO:0000256" key="2">
    <source>
        <dbReference type="RuleBase" id="RU000682"/>
    </source>
</evidence>
<reference evidence="6 7" key="1">
    <citation type="submission" date="2018-10" db="EMBL/GenBank/DDBJ databases">
        <title>Genome assembly for a Yunnan-Guizhou Plateau 3E fish, Anabarilius grahami (Regan), and its evolutionary and genetic applications.</title>
        <authorList>
            <person name="Jiang W."/>
        </authorList>
    </citation>
    <scope>NUCLEOTIDE SEQUENCE [LARGE SCALE GENOMIC DNA]</scope>
    <source>
        <strain evidence="6">AG-KIZ</strain>
        <tissue evidence="6">Muscle</tissue>
    </source>
</reference>
<feature type="region of interest" description="Disordered" evidence="3">
    <location>
        <begin position="358"/>
        <end position="378"/>
    </location>
</feature>
<dbReference type="SUPFAM" id="SSF46689">
    <property type="entry name" value="Homeodomain-like"/>
    <property type="match status" value="1"/>
</dbReference>
<dbReference type="Gene3D" id="1.10.10.60">
    <property type="entry name" value="Homeodomain-like"/>
    <property type="match status" value="1"/>
</dbReference>
<feature type="compositionally biased region" description="Basic and acidic residues" evidence="3">
    <location>
        <begin position="42"/>
        <end position="57"/>
    </location>
</feature>
<dbReference type="SMART" id="SM00389">
    <property type="entry name" value="HOX"/>
    <property type="match status" value="1"/>
</dbReference>
<dbReference type="CDD" id="cd00086">
    <property type="entry name" value="homeodomain"/>
    <property type="match status" value="1"/>
</dbReference>
<dbReference type="GO" id="GO:0000978">
    <property type="term" value="F:RNA polymerase II cis-regulatory region sequence-specific DNA binding"/>
    <property type="evidence" value="ECO:0007669"/>
    <property type="project" value="TreeGrafter"/>
</dbReference>
<organism evidence="6 7">
    <name type="scientific">Anabarilius grahami</name>
    <name type="common">Kanglang fish</name>
    <name type="synonym">Barilius grahami</name>
    <dbReference type="NCBI Taxonomy" id="495550"/>
    <lineage>
        <taxon>Eukaryota</taxon>
        <taxon>Metazoa</taxon>
        <taxon>Chordata</taxon>
        <taxon>Craniata</taxon>
        <taxon>Vertebrata</taxon>
        <taxon>Euteleostomi</taxon>
        <taxon>Actinopterygii</taxon>
        <taxon>Neopterygii</taxon>
        <taxon>Teleostei</taxon>
        <taxon>Ostariophysi</taxon>
        <taxon>Cypriniformes</taxon>
        <taxon>Xenocyprididae</taxon>
        <taxon>Xenocypridinae</taxon>
        <taxon>Xenocypridinae incertae sedis</taxon>
        <taxon>Anabarilius</taxon>
    </lineage>
</organism>
<dbReference type="Proteomes" id="UP000281406">
    <property type="component" value="Unassembled WGS sequence"/>
</dbReference>
<gene>
    <name evidence="6" type="ORF">DPX16_7619</name>
</gene>
<dbReference type="Pfam" id="PF00046">
    <property type="entry name" value="Homeodomain"/>
    <property type="match status" value="1"/>
</dbReference>
<dbReference type="InterPro" id="IPR042988">
    <property type="entry name" value="NOBOX"/>
</dbReference>
<keyword evidence="4" id="KW-0812">Transmembrane</keyword>
<dbReference type="GO" id="GO:0000981">
    <property type="term" value="F:DNA-binding transcription factor activity, RNA polymerase II-specific"/>
    <property type="evidence" value="ECO:0007669"/>
    <property type="project" value="TreeGrafter"/>
</dbReference>
<feature type="domain" description="Homeobox" evidence="5">
    <location>
        <begin position="300"/>
        <end position="360"/>
    </location>
</feature>
<evidence type="ECO:0000256" key="1">
    <source>
        <dbReference type="PROSITE-ProRule" id="PRU00108"/>
    </source>
</evidence>
<keyword evidence="4" id="KW-0472">Membrane</keyword>
<dbReference type="GO" id="GO:0005634">
    <property type="term" value="C:nucleus"/>
    <property type="evidence" value="ECO:0007669"/>
    <property type="project" value="UniProtKB-SubCell"/>
</dbReference>
<feature type="transmembrane region" description="Helical" evidence="4">
    <location>
        <begin position="774"/>
        <end position="796"/>
    </location>
</feature>
<evidence type="ECO:0000313" key="7">
    <source>
        <dbReference type="Proteomes" id="UP000281406"/>
    </source>
</evidence>
<protein>
    <submittedName>
        <fullName evidence="6">Homeobox protein NOBOX</fullName>
    </submittedName>
</protein>
<accession>A0A3N0YR58</accession>
<evidence type="ECO:0000259" key="5">
    <source>
        <dbReference type="PROSITE" id="PS50071"/>
    </source>
</evidence>
<feature type="transmembrane region" description="Helical" evidence="4">
    <location>
        <begin position="823"/>
        <end position="840"/>
    </location>
</feature>
<dbReference type="PANTHER" id="PTHR47060:SF1">
    <property type="entry name" value="HOMEOBOX PROTEIN NOBOX"/>
    <property type="match status" value="1"/>
</dbReference>
<dbReference type="InterPro" id="IPR004687">
    <property type="entry name" value="LAPTM4/5"/>
</dbReference>
<dbReference type="InterPro" id="IPR001356">
    <property type="entry name" value="HD"/>
</dbReference>
<sequence>MFVDGPCFLCEEDEQRGYCRYRNAEKENEREINSDAEEVEDKESSEFKSDSELKLEEITEENQTAEPEERKIETKEEEKTQDTKQKNDKSTEEEEEQNKKVDIVESDEEDKQESMLGLKDDETKTDGDDDDDEEASDLLVPPLEDDCILQMGPDCTIDLVMVCDQSVARCMNEDLMLCPPKSSDFSQQPSIKSPPRPLSITLQPQNPTAFPFQPHPLLQPQIPPQVQLEAPCLSKRPYGSSPAVDPQVMRPLEVTLRQVYTTRRYTRFASRTALMPLASVGGETSTQVLPSISADMPLMPPKKKTRTFYSTDQLEELERVFQDDHYPDGDKRKEIAASIGVTPQRIMVWFQNRRAKWRKTAKTTTKKPPASRGQPCVQVNRPPVFTAPAVASQHPKPGNTLPPYSTIRTSRTSPQGPACVDVAPCVSQGGFLEYMPPPMHSPPPIRRASLPLITAYNPSTHTVSLLLDTPEHSDPSSADTTPLSLQTDTGIDYDSLGNSVKMDFMTSAPQNSTLNYQLNTFPQHSNTLLTQQTNSLLPQQTNTLLPQQTSCLMPQQSSTLLPQYSHLSYLTPSPYLTPNPTESSSAPYLPLNNTLPAYTSSGHAYLQPQTGNQMLLQSGVHAFQAYPWATDMYSQPGQYTQAVFRPQLSSHGHESQYTQLLPQQHYVQLQGAPQLPSLPKPTPDPLLPSVKVESEDMGHSQPIRTCNVLKLVGIIYTVSWEKVEYSVPFHESKAPRGQRVFDISTNILMLFMMSISAVLVLFSQRKGPMFVLPFVLMMFVELSLSFLSLFDGAWILPGTPKYRDVLQAVKRQKGVSMLNEEDIGQYAVWYSVLFMLDILLKVYMLQVSMRCFYALKEKRLAAIHVDTGNTVTVKLPSYDEALKMKAEDTPPTYNEP</sequence>
<feature type="compositionally biased region" description="Acidic residues" evidence="3">
    <location>
        <begin position="127"/>
        <end position="136"/>
    </location>
</feature>
<keyword evidence="4" id="KW-1133">Transmembrane helix</keyword>
<keyword evidence="1 2" id="KW-0238">DNA-binding</keyword>
<name>A0A3N0YR58_ANAGA</name>
<feature type="region of interest" description="Disordered" evidence="3">
    <location>
        <begin position="26"/>
        <end position="139"/>
    </location>
</feature>